<comment type="caution">
    <text evidence="1">The sequence shown here is derived from an EMBL/GenBank/DDBJ whole genome shotgun (WGS) entry which is preliminary data.</text>
</comment>
<evidence type="ECO:0000313" key="2">
    <source>
        <dbReference type="Proteomes" id="UP000476030"/>
    </source>
</evidence>
<dbReference type="RefSeq" id="WP_161314327.1">
    <property type="nucleotide sequence ID" value="NZ_WTUW01000001.1"/>
</dbReference>
<organism evidence="1 2">
    <name type="scientific">Sneathiella litorea</name>
    <dbReference type="NCBI Taxonomy" id="2606216"/>
    <lineage>
        <taxon>Bacteria</taxon>
        <taxon>Pseudomonadati</taxon>
        <taxon>Pseudomonadota</taxon>
        <taxon>Alphaproteobacteria</taxon>
        <taxon>Sneathiellales</taxon>
        <taxon>Sneathiellaceae</taxon>
        <taxon>Sneathiella</taxon>
    </lineage>
</organism>
<protein>
    <submittedName>
        <fullName evidence="1">Uncharacterized protein</fullName>
    </submittedName>
</protein>
<evidence type="ECO:0000313" key="1">
    <source>
        <dbReference type="EMBL" id="MZR29799.1"/>
    </source>
</evidence>
<accession>A0A6L8W4Y9</accession>
<keyword evidence="2" id="KW-1185">Reference proteome</keyword>
<dbReference type="AlphaFoldDB" id="A0A6L8W4Y9"/>
<proteinExistence type="predicted"/>
<sequence>MNELFKDNTDENITFADIKRGIREAKQLRSEEVHRLLGVANAWVRKELNEIGKGVKHLGALLVHKLETMTERHQQTRAHYD</sequence>
<dbReference type="Proteomes" id="UP000476030">
    <property type="component" value="Unassembled WGS sequence"/>
</dbReference>
<name>A0A6L8W4Y9_9PROT</name>
<dbReference type="EMBL" id="WTUW01000001">
    <property type="protein sequence ID" value="MZR29799.1"/>
    <property type="molecule type" value="Genomic_DNA"/>
</dbReference>
<reference evidence="1 2" key="1">
    <citation type="submission" date="2019-12" db="EMBL/GenBank/DDBJ databases">
        <title>Snethiella sp. nov. sp. isolated from sea sand.</title>
        <authorList>
            <person name="Kim J."/>
            <person name="Jeong S.E."/>
            <person name="Jung H.S."/>
            <person name="Jeon C.O."/>
        </authorList>
    </citation>
    <scope>NUCLEOTIDE SEQUENCE [LARGE SCALE GENOMIC DNA]</scope>
    <source>
        <strain evidence="1 2">DP05</strain>
    </source>
</reference>
<gene>
    <name evidence="1" type="ORF">GQE98_04030</name>
</gene>